<evidence type="ECO:0000313" key="2">
    <source>
        <dbReference type="Proteomes" id="UP001233999"/>
    </source>
</evidence>
<comment type="caution">
    <text evidence="1">The sequence shown here is derived from an EMBL/GenBank/DDBJ whole genome shotgun (WGS) entry which is preliminary data.</text>
</comment>
<feature type="non-terminal residue" evidence="1">
    <location>
        <position position="134"/>
    </location>
</feature>
<reference evidence="1" key="1">
    <citation type="journal article" date="2023" name="IScience">
        <title>Live-bearing cockroach genome reveals convergent evolutionary mechanisms linked to viviparity in insects and beyond.</title>
        <authorList>
            <person name="Fouks B."/>
            <person name="Harrison M.C."/>
            <person name="Mikhailova A.A."/>
            <person name="Marchal E."/>
            <person name="English S."/>
            <person name="Carruthers M."/>
            <person name="Jennings E.C."/>
            <person name="Chiamaka E.L."/>
            <person name="Frigard R.A."/>
            <person name="Pippel M."/>
            <person name="Attardo G.M."/>
            <person name="Benoit J.B."/>
            <person name="Bornberg-Bauer E."/>
            <person name="Tobe S.S."/>
        </authorList>
    </citation>
    <scope>NUCLEOTIDE SEQUENCE</scope>
    <source>
        <strain evidence="1">Stay&amp;Tobe</strain>
    </source>
</reference>
<proteinExistence type="predicted"/>
<feature type="non-terminal residue" evidence="1">
    <location>
        <position position="1"/>
    </location>
</feature>
<dbReference type="AlphaFoldDB" id="A0AAD7ZDK0"/>
<protein>
    <submittedName>
        <fullName evidence="1">Uncharacterized protein</fullName>
    </submittedName>
</protein>
<keyword evidence="2" id="KW-1185">Reference proteome</keyword>
<evidence type="ECO:0000313" key="1">
    <source>
        <dbReference type="EMBL" id="KAJ9578371.1"/>
    </source>
</evidence>
<accession>A0AAD7ZDK0</accession>
<reference evidence="1" key="2">
    <citation type="submission" date="2023-05" db="EMBL/GenBank/DDBJ databases">
        <authorList>
            <person name="Fouks B."/>
        </authorList>
    </citation>
    <scope>NUCLEOTIDE SEQUENCE</scope>
    <source>
        <strain evidence="1">Stay&amp;Tobe</strain>
        <tissue evidence="1">Testes</tissue>
    </source>
</reference>
<name>A0AAD7ZDK0_DIPPU</name>
<dbReference type="EMBL" id="JASPKZ010008885">
    <property type="protein sequence ID" value="KAJ9578371.1"/>
    <property type="molecule type" value="Genomic_DNA"/>
</dbReference>
<dbReference type="Proteomes" id="UP001233999">
    <property type="component" value="Unassembled WGS sequence"/>
</dbReference>
<organism evidence="1 2">
    <name type="scientific">Diploptera punctata</name>
    <name type="common">Pacific beetle cockroach</name>
    <dbReference type="NCBI Taxonomy" id="6984"/>
    <lineage>
        <taxon>Eukaryota</taxon>
        <taxon>Metazoa</taxon>
        <taxon>Ecdysozoa</taxon>
        <taxon>Arthropoda</taxon>
        <taxon>Hexapoda</taxon>
        <taxon>Insecta</taxon>
        <taxon>Pterygota</taxon>
        <taxon>Neoptera</taxon>
        <taxon>Polyneoptera</taxon>
        <taxon>Dictyoptera</taxon>
        <taxon>Blattodea</taxon>
        <taxon>Blaberoidea</taxon>
        <taxon>Blaberidae</taxon>
        <taxon>Diplopterinae</taxon>
        <taxon>Diploptera</taxon>
    </lineage>
</organism>
<gene>
    <name evidence="1" type="ORF">L9F63_005403</name>
</gene>
<sequence>SSDMSSAYSSGVQILSTFLKSRLILPKSLSQGEKEYPQTGRFFTPPFYWHNLNQSFFVRLSGRHAPQSLYSSFPDNAPLYVSLHVSNKPSKNKTRITKQKLPNSIAYMEHRLFLQKTMYLSPNSDQSWALSPME</sequence>